<evidence type="ECO:0000256" key="4">
    <source>
        <dbReference type="ARBA" id="ARBA00022679"/>
    </source>
</evidence>
<dbReference type="SUPFAM" id="SSF53335">
    <property type="entry name" value="S-adenosyl-L-methionine-dependent methyltransferases"/>
    <property type="match status" value="2"/>
</dbReference>
<evidence type="ECO:0000256" key="6">
    <source>
        <dbReference type="HAMAP-Rule" id="MF_01858"/>
    </source>
</evidence>
<gene>
    <name evidence="6 9" type="primary">rlmL</name>
    <name evidence="9" type="ORF">E0F26_08310</name>
</gene>
<dbReference type="Gene3D" id="3.40.50.150">
    <property type="entry name" value="Vaccinia Virus protein VP39"/>
    <property type="match status" value="2"/>
</dbReference>
<dbReference type="InterPro" id="IPR054170">
    <property type="entry name" value="RlmL_1st"/>
</dbReference>
<dbReference type="SMART" id="SM00981">
    <property type="entry name" value="THUMP"/>
    <property type="match status" value="1"/>
</dbReference>
<dbReference type="Gene3D" id="3.30.750.80">
    <property type="entry name" value="RNA methyltransferase domain (HRMD) like"/>
    <property type="match status" value="1"/>
</dbReference>
<dbReference type="InterPro" id="IPR019614">
    <property type="entry name" value="SAM-dep_methyl-trfase"/>
</dbReference>
<keyword evidence="3 6" id="KW-0489">Methyltransferase</keyword>
<keyword evidence="4 6" id="KW-0808">Transferase</keyword>
<dbReference type="EC" id="2.1.1.173" evidence="6"/>
<accession>A0ABY6Q757</accession>
<keyword evidence="2 6" id="KW-0698">rRNA processing</keyword>
<comment type="function">
    <text evidence="6">Specifically methylates the guanine in position 2445 (m2G2445) and the guanine in position 2069 (m7G2069) of 23S rRNA.</text>
</comment>
<dbReference type="Pfam" id="PF22020">
    <property type="entry name" value="RlmL_1st"/>
    <property type="match status" value="1"/>
</dbReference>
<comment type="similarity">
    <text evidence="6">Belongs to the methyltransferase superfamily. RlmKL family.</text>
</comment>
<proteinExistence type="inferred from homology"/>
<dbReference type="Pfam" id="PF01170">
    <property type="entry name" value="UPF0020"/>
    <property type="match status" value="1"/>
</dbReference>
<evidence type="ECO:0000259" key="8">
    <source>
        <dbReference type="PROSITE" id="PS51165"/>
    </source>
</evidence>
<feature type="domain" description="THUMP" evidence="8">
    <location>
        <begin position="46"/>
        <end position="157"/>
    </location>
</feature>
<keyword evidence="1 6" id="KW-0963">Cytoplasm</keyword>
<dbReference type="InterPro" id="IPR053943">
    <property type="entry name" value="RlmKL-like_Mtase_CS"/>
</dbReference>
<dbReference type="PANTHER" id="PTHR47313">
    <property type="entry name" value="RIBOSOMAL RNA LARGE SUBUNIT METHYLTRANSFERASE K/L"/>
    <property type="match status" value="1"/>
</dbReference>
<dbReference type="InterPro" id="IPR004114">
    <property type="entry name" value="THUMP_dom"/>
</dbReference>
<dbReference type="PROSITE" id="PS51165">
    <property type="entry name" value="THUMP"/>
    <property type="match status" value="1"/>
</dbReference>
<evidence type="ECO:0000256" key="3">
    <source>
        <dbReference type="ARBA" id="ARBA00022603"/>
    </source>
</evidence>
<sequence length="730" mass="81728">MSSSLSFLATCPVGLGTLLVTELEELGATGLRETPAGVHFEGSLAIAYRACLWSRLANRILLRISDTAVATADDVYTSARTVRWSEHLGVKTRFAVEFKGQSHAIKNTHFGALKVKDGIVDFFRDREGIRPSVDAKRPDLRIVAQLSKGRLVLNLDLSGDSLHRRGYRLEGGKAPLKENVAAAVLIRAGWPQIAQEGGSLIDPMCGSGTLLLEAAQMAMSIAPGLGRERFGFHGWLGHREDQWLTIRSEAQSKKCSELPENVEIRGYDGDIGAIRKAEENTQRMGMASCVRVRARQLSDVAKPTHREMGKGLLVVNPPWGERLGHDEAVQKLYATLGRVLHSEFSGWQAAVLALDTKHARATGLRSHKNYKLKSGPLDIAVYLFDLAQDNELRELVKEKKGTVAETPALPELSAGGHMFANRLQKNLKRLKKWRQQSETACFRLYDADMPEYAVAVDVYESCVHVAEYVAPKSVSESDATRRFNEVVDACQVVFNIVDRDQIGVKRRERQRGTRQYERVSQRGERSQITELGARLWVNLHDYLDTGLFLDHRPIRRKIQSEVRGKRFLNLFSYTGVASVQAALGGARYTTSVDLSNTYLNWFKENLASNGLAESQNRAIRADVMAWLESEESVYDIILLDPPTFSNSKATEQHFDVQRDHPVLVTRAMARLEPEGVLYFSNNHRKFALDDELATRFAVEEITQSTIDPDFQRSAGIHRCWAIRHTPPTVQ</sequence>
<evidence type="ECO:0000256" key="2">
    <source>
        <dbReference type="ARBA" id="ARBA00022552"/>
    </source>
</evidence>
<dbReference type="Proteomes" id="UP001317963">
    <property type="component" value="Chromosome"/>
</dbReference>
<evidence type="ECO:0000313" key="9">
    <source>
        <dbReference type="EMBL" id="UZP74740.1"/>
    </source>
</evidence>
<dbReference type="PANTHER" id="PTHR47313:SF1">
    <property type="entry name" value="RIBOSOMAL RNA LARGE SUBUNIT METHYLTRANSFERASE K_L"/>
    <property type="match status" value="1"/>
</dbReference>
<dbReference type="HAMAP" id="MF_01858">
    <property type="entry name" value="23SrRNA_methyltr_KL"/>
    <property type="match status" value="1"/>
</dbReference>
<keyword evidence="5 6" id="KW-0949">S-adenosyl-L-methionine</keyword>
<dbReference type="RefSeq" id="WP_279241201.1">
    <property type="nucleotide sequence ID" value="NZ_CP036501.1"/>
</dbReference>
<dbReference type="EMBL" id="CP036501">
    <property type="protein sequence ID" value="UZP74740.1"/>
    <property type="molecule type" value="Genomic_DNA"/>
</dbReference>
<dbReference type="CDD" id="cd11715">
    <property type="entry name" value="THUMP_AdoMetMT"/>
    <property type="match status" value="1"/>
</dbReference>
<comment type="catalytic activity">
    <reaction evidence="6">
        <text>guanosine(2069) in 23S rRNA + S-adenosyl-L-methionine = N(2)-methylguanosine(2069) in 23S rRNA + S-adenosyl-L-homocysteine + H(+)</text>
        <dbReference type="Rhea" id="RHEA:43772"/>
        <dbReference type="Rhea" id="RHEA-COMP:10688"/>
        <dbReference type="Rhea" id="RHEA-COMP:10689"/>
        <dbReference type="ChEBI" id="CHEBI:15378"/>
        <dbReference type="ChEBI" id="CHEBI:57856"/>
        <dbReference type="ChEBI" id="CHEBI:59789"/>
        <dbReference type="ChEBI" id="CHEBI:74269"/>
        <dbReference type="ChEBI" id="CHEBI:74481"/>
        <dbReference type="EC" id="2.1.1.264"/>
    </reaction>
</comment>
<dbReference type="Pfam" id="PF02926">
    <property type="entry name" value="THUMP"/>
    <property type="match status" value="1"/>
</dbReference>
<dbReference type="InterPro" id="IPR000241">
    <property type="entry name" value="RlmKL-like_Mtase"/>
</dbReference>
<protein>
    <recommendedName>
        <fullName evidence="6">Ribosomal RNA large subunit methyltransferase K/L</fullName>
    </recommendedName>
    <domain>
        <recommendedName>
            <fullName evidence="6">23S rRNA m2G2445 methyltransferase</fullName>
            <ecNumber evidence="6">2.1.1.173</ecNumber>
        </recommendedName>
        <alternativeName>
            <fullName evidence="6">rRNA (guanine-N(2)-)-methyltransferase RlmL</fullName>
        </alternativeName>
    </domain>
    <domain>
        <recommendedName>
            <fullName evidence="6">23S rRNA m7G2069 methyltransferase</fullName>
            <ecNumber evidence="6">2.1.1.264</ecNumber>
        </recommendedName>
        <alternativeName>
            <fullName evidence="6">rRNA (guanine-N(7)-)-methyltransferase RlmK</fullName>
        </alternativeName>
    </domain>
</protein>
<keyword evidence="10" id="KW-1185">Reference proteome</keyword>
<evidence type="ECO:0000256" key="1">
    <source>
        <dbReference type="ARBA" id="ARBA00022490"/>
    </source>
</evidence>
<name>A0ABY6Q757_9GAMM</name>
<evidence type="ECO:0000256" key="7">
    <source>
        <dbReference type="PROSITE-ProRule" id="PRU00529"/>
    </source>
</evidence>
<dbReference type="InterPro" id="IPR029063">
    <property type="entry name" value="SAM-dependent_MTases_sf"/>
</dbReference>
<dbReference type="InterPro" id="IPR017244">
    <property type="entry name" value="23SrRNA_methyltr_KL"/>
</dbReference>
<organism evidence="9 10">
    <name type="scientific">Candidatus Paraluminiphilus aquimaris</name>
    <dbReference type="NCBI Taxonomy" id="2518994"/>
    <lineage>
        <taxon>Bacteria</taxon>
        <taxon>Pseudomonadati</taxon>
        <taxon>Pseudomonadota</taxon>
        <taxon>Gammaproteobacteria</taxon>
        <taxon>Cellvibrionales</taxon>
        <taxon>Halieaceae</taxon>
        <taxon>Candidatus Paraluminiphilus</taxon>
    </lineage>
</organism>
<dbReference type="NCBIfam" id="NF008748">
    <property type="entry name" value="PRK11783.1"/>
    <property type="match status" value="1"/>
</dbReference>
<comment type="catalytic activity">
    <reaction evidence="6">
        <text>guanosine(2445) in 23S rRNA + S-adenosyl-L-methionine = N(2)-methylguanosine(2445) in 23S rRNA + S-adenosyl-L-homocysteine + H(+)</text>
        <dbReference type="Rhea" id="RHEA:42740"/>
        <dbReference type="Rhea" id="RHEA-COMP:10215"/>
        <dbReference type="Rhea" id="RHEA-COMP:10216"/>
        <dbReference type="ChEBI" id="CHEBI:15378"/>
        <dbReference type="ChEBI" id="CHEBI:57856"/>
        <dbReference type="ChEBI" id="CHEBI:59789"/>
        <dbReference type="ChEBI" id="CHEBI:74269"/>
        <dbReference type="ChEBI" id="CHEBI:74481"/>
        <dbReference type="EC" id="2.1.1.173"/>
    </reaction>
</comment>
<dbReference type="EC" id="2.1.1.264" evidence="6"/>
<dbReference type="Pfam" id="PF10672">
    <property type="entry name" value="Methyltrans_SAM"/>
    <property type="match status" value="1"/>
</dbReference>
<dbReference type="Gene3D" id="3.30.2130.30">
    <property type="match status" value="1"/>
</dbReference>
<reference evidence="9 10" key="1">
    <citation type="submission" date="2019-02" db="EMBL/GenBank/DDBJ databases">
        <title>Halieaceae_genomes.</title>
        <authorList>
            <person name="Li S.-H."/>
        </authorList>
    </citation>
    <scope>NUCLEOTIDE SEQUENCE [LARGE SCALE GENOMIC DNA]</scope>
    <source>
        <strain evidence="9 10">JH123</strain>
    </source>
</reference>
<dbReference type="PROSITE" id="PS01261">
    <property type="entry name" value="UPF0020"/>
    <property type="match status" value="1"/>
</dbReference>
<keyword evidence="7" id="KW-0694">RNA-binding</keyword>
<dbReference type="PIRSF" id="PIRSF037618">
    <property type="entry name" value="RNA_Mtase_bacteria_prd"/>
    <property type="match status" value="1"/>
</dbReference>
<comment type="subcellular location">
    <subcellularLocation>
        <location evidence="6">Cytoplasm</location>
    </subcellularLocation>
</comment>
<evidence type="ECO:0000256" key="5">
    <source>
        <dbReference type="ARBA" id="ARBA00022691"/>
    </source>
</evidence>
<dbReference type="CDD" id="cd02440">
    <property type="entry name" value="AdoMet_MTases"/>
    <property type="match status" value="1"/>
</dbReference>
<evidence type="ECO:0000313" key="10">
    <source>
        <dbReference type="Proteomes" id="UP001317963"/>
    </source>
</evidence>